<feature type="compositionally biased region" description="Basic and acidic residues" evidence="1">
    <location>
        <begin position="421"/>
        <end position="435"/>
    </location>
</feature>
<feature type="compositionally biased region" description="Acidic residues" evidence="1">
    <location>
        <begin position="340"/>
        <end position="379"/>
    </location>
</feature>
<feature type="compositionally biased region" description="Low complexity" evidence="1">
    <location>
        <begin position="43"/>
        <end position="57"/>
    </location>
</feature>
<evidence type="ECO:0000313" key="4">
    <source>
        <dbReference type="RefSeq" id="XP_033578529.1"/>
    </source>
</evidence>
<feature type="compositionally biased region" description="Polar residues" evidence="1">
    <location>
        <begin position="638"/>
        <end position="656"/>
    </location>
</feature>
<feature type="compositionally biased region" description="Polar residues" evidence="1">
    <location>
        <begin position="539"/>
        <end position="549"/>
    </location>
</feature>
<reference evidence="4" key="2">
    <citation type="submission" date="2020-04" db="EMBL/GenBank/DDBJ databases">
        <authorList>
            <consortium name="NCBI Genome Project"/>
        </authorList>
    </citation>
    <scope>NUCLEOTIDE SEQUENCE</scope>
    <source>
        <strain evidence="4">CBS 304.34</strain>
    </source>
</reference>
<evidence type="ECO:0000256" key="1">
    <source>
        <dbReference type="SAM" id="MobiDB-lite"/>
    </source>
</evidence>
<feature type="compositionally biased region" description="Low complexity" evidence="1">
    <location>
        <begin position="238"/>
        <end position="252"/>
    </location>
</feature>
<feature type="region of interest" description="Disordered" evidence="1">
    <location>
        <begin position="671"/>
        <end position="690"/>
    </location>
</feature>
<feature type="compositionally biased region" description="Polar residues" evidence="1">
    <location>
        <begin position="570"/>
        <end position="579"/>
    </location>
</feature>
<dbReference type="Proteomes" id="UP000504636">
    <property type="component" value="Unplaced"/>
</dbReference>
<reference evidence="4" key="3">
    <citation type="submission" date="2025-04" db="UniProtKB">
        <authorList>
            <consortium name="RefSeq"/>
        </authorList>
    </citation>
    <scope>IDENTIFICATION</scope>
    <source>
        <strain evidence="4">CBS 304.34</strain>
    </source>
</reference>
<evidence type="ECO:0000313" key="3">
    <source>
        <dbReference type="Proteomes" id="UP000504636"/>
    </source>
</evidence>
<dbReference type="AlphaFoldDB" id="A0A6A6YUC5"/>
<feature type="compositionally biased region" description="Polar residues" evidence="1">
    <location>
        <begin position="285"/>
        <end position="299"/>
    </location>
</feature>
<keyword evidence="3" id="KW-1185">Reference proteome</keyword>
<feature type="compositionally biased region" description="Low complexity" evidence="1">
    <location>
        <begin position="516"/>
        <end position="527"/>
    </location>
</feature>
<feature type="region of interest" description="Disordered" evidence="1">
    <location>
        <begin position="238"/>
        <end position="476"/>
    </location>
</feature>
<dbReference type="GeneID" id="54462848"/>
<feature type="compositionally biased region" description="Polar residues" evidence="1">
    <location>
        <begin position="488"/>
        <end position="502"/>
    </location>
</feature>
<feature type="compositionally biased region" description="Basic and acidic residues" evidence="1">
    <location>
        <begin position="380"/>
        <end position="403"/>
    </location>
</feature>
<feature type="region of interest" description="Disordered" evidence="1">
    <location>
        <begin position="37"/>
        <end position="73"/>
    </location>
</feature>
<reference evidence="2 4" key="1">
    <citation type="journal article" date="2020" name="Stud. Mycol.">
        <title>101 Dothideomycetes genomes: a test case for predicting lifestyles and emergence of pathogens.</title>
        <authorList>
            <person name="Haridas S."/>
            <person name="Albert R."/>
            <person name="Binder M."/>
            <person name="Bloem J."/>
            <person name="Labutti K."/>
            <person name="Salamov A."/>
            <person name="Andreopoulos B."/>
            <person name="Baker S."/>
            <person name="Barry K."/>
            <person name="Bills G."/>
            <person name="Bluhm B."/>
            <person name="Cannon C."/>
            <person name="Castanera R."/>
            <person name="Culley D."/>
            <person name="Daum C."/>
            <person name="Ezra D."/>
            <person name="Gonzalez J."/>
            <person name="Henrissat B."/>
            <person name="Kuo A."/>
            <person name="Liang C."/>
            <person name="Lipzen A."/>
            <person name="Lutzoni F."/>
            <person name="Magnuson J."/>
            <person name="Mondo S."/>
            <person name="Nolan M."/>
            <person name="Ohm R."/>
            <person name="Pangilinan J."/>
            <person name="Park H.-J."/>
            <person name="Ramirez L."/>
            <person name="Alfaro M."/>
            <person name="Sun H."/>
            <person name="Tritt A."/>
            <person name="Yoshinaga Y."/>
            <person name="Zwiers L.-H."/>
            <person name="Turgeon B."/>
            <person name="Goodwin S."/>
            <person name="Spatafora J."/>
            <person name="Crous P."/>
            <person name="Grigoriev I."/>
        </authorList>
    </citation>
    <scope>NUCLEOTIDE SEQUENCE</scope>
    <source>
        <strain evidence="2 4">CBS 304.34</strain>
    </source>
</reference>
<evidence type="ECO:0000313" key="2">
    <source>
        <dbReference type="EMBL" id="KAF2811565.1"/>
    </source>
</evidence>
<dbReference type="EMBL" id="MU003698">
    <property type="protein sequence ID" value="KAF2811565.1"/>
    <property type="molecule type" value="Genomic_DNA"/>
</dbReference>
<sequence length="710" mass="77072">MPATTRDKLPPALVRYTRRQFNKALERLAYQAVLQAAEEDKAGASSSSPQQTSSGRSYAEPLRFRHNPSPSTLAPLESVFQTAAAEAQPLSPKALRQGSIEKFLINMEKEMKAPSEDVPNDTHSIPEIDASVDEAQRSTLSLNPEASSFAPMEAQAKSVNVATGDAAKVLHAAYLERRLLPLISVHNMEAAVEDEENKETVSQHDVIDQFLPNALDSETEIEKILDEIVTTAIIESSSSHSEVHVHQQQSQSKTPSEIEDDEVDAVNDTPDTLLSEPRASDSERFSSPSLVISEDNSINAKHAPLPSKGTSMFDRLTIGPDGKPEREFQPGGIQYRIVDDSEDDSGEDSEECEEYDDEAEDGEEDENAEEDENVQEGDSEEYKTVDDYSNFSEEKRSAQEHTEVSNSSSDLFYEQNIRDTVACEHNGRPEQHEAEIPTVDNFSTSIDFAFPSDSSATSELSISTTSDDAAPDTSALSYPVEHEVGSIQAANTFKNDSTSESGAVTDGSAKEKTHYSTTSSQSSPDSPKVCPTDVGHGLKTSSVPFTTTCPPSPEEDASRVSIPPHLRKNLQVQNVQSVRSPPVEKQTSIPIPAHTSTTTPAPSVKPVPVKLATKTKGQLGLESRYSTGLAKARGQAPPTKSTPQPAMKAQTTSTQAPRLISGGFNNIQHYSKSQSKGWASAKADEDKPPKILHALERFAQEMGASEQDCD</sequence>
<dbReference type="OrthoDB" id="10657275at2759"/>
<feature type="compositionally biased region" description="Polar residues" evidence="1">
    <location>
        <begin position="440"/>
        <end position="467"/>
    </location>
</feature>
<feature type="compositionally biased region" description="Low complexity" evidence="1">
    <location>
        <begin position="587"/>
        <end position="602"/>
    </location>
</feature>
<name>A0A6A6YUC5_9PEZI</name>
<accession>A0A6A6YUC5</accession>
<feature type="region of interest" description="Disordered" evidence="1">
    <location>
        <begin position="488"/>
        <end position="661"/>
    </location>
</feature>
<organism evidence="2">
    <name type="scientific">Mytilinidion resinicola</name>
    <dbReference type="NCBI Taxonomy" id="574789"/>
    <lineage>
        <taxon>Eukaryota</taxon>
        <taxon>Fungi</taxon>
        <taxon>Dikarya</taxon>
        <taxon>Ascomycota</taxon>
        <taxon>Pezizomycotina</taxon>
        <taxon>Dothideomycetes</taxon>
        <taxon>Pleosporomycetidae</taxon>
        <taxon>Mytilinidiales</taxon>
        <taxon>Mytilinidiaceae</taxon>
        <taxon>Mytilinidion</taxon>
    </lineage>
</organism>
<gene>
    <name evidence="2 4" type="ORF">BDZ99DRAFT_475107</name>
</gene>
<dbReference type="RefSeq" id="XP_033578529.1">
    <property type="nucleotide sequence ID" value="XM_033721955.1"/>
</dbReference>
<proteinExistence type="predicted"/>
<protein>
    <submittedName>
        <fullName evidence="2 4">Uncharacterized protein</fullName>
    </submittedName>
</protein>